<dbReference type="InterPro" id="IPR028098">
    <property type="entry name" value="Glyco_trans_4-like_N"/>
</dbReference>
<reference evidence="4 5" key="1">
    <citation type="journal article" date="2016" name="Nat. Commun.">
        <title>Thousands of microbial genomes shed light on interconnected biogeochemical processes in an aquifer system.</title>
        <authorList>
            <person name="Anantharaman K."/>
            <person name="Brown C.T."/>
            <person name="Hug L.A."/>
            <person name="Sharon I."/>
            <person name="Castelle C.J."/>
            <person name="Probst A.J."/>
            <person name="Thomas B.C."/>
            <person name="Singh A."/>
            <person name="Wilkins M.J."/>
            <person name="Karaoz U."/>
            <person name="Brodie E.L."/>
            <person name="Williams K.H."/>
            <person name="Hubbard S.S."/>
            <person name="Banfield J.F."/>
        </authorList>
    </citation>
    <scope>NUCLEOTIDE SEQUENCE [LARGE SCALE GENOMIC DNA]</scope>
</reference>
<dbReference type="EMBL" id="MFPV01000008">
    <property type="protein sequence ID" value="OGH63007.1"/>
    <property type="molecule type" value="Genomic_DNA"/>
</dbReference>
<accession>A0A1F6LUC5</accession>
<dbReference type="SUPFAM" id="SSF53756">
    <property type="entry name" value="UDP-Glycosyltransferase/glycogen phosphorylase"/>
    <property type="match status" value="1"/>
</dbReference>
<dbReference type="Pfam" id="PF13439">
    <property type="entry name" value="Glyco_transf_4"/>
    <property type="match status" value="1"/>
</dbReference>
<sequence length="349" mass="39023">MITIDARTLREPNPTGVTEVARQCIAHIIQAYPDSRLFTGDTVRSDTISNVSLLLRLTTIERQACVFNEPSVVFLPNTHFIHTERGNVQVRVVHDLSFAHAPQWYAPRVRLWHRAAHAVSGLHEADFLIAVSEWTKRDLVEFLHIPEERVQVVHPATPRPQGGARPTNLPLKNEPYFLFLGTLEKRKNVRGVVEAFEKIKMLPALRDHHLVLAGRIGFGGPSAHALPERVHQLPYTSIPEKWWLLKHAAALVYPSFSEGFGLPPLEAAAVGCPTIISDCTAVRETMGDASLQVSPYDISQIAMAMEAIVCERQLTSVLKIRGFERAAWYSAERQRSALLTVLERAHAAL</sequence>
<comment type="caution">
    <text evidence="4">The sequence shown here is derived from an EMBL/GenBank/DDBJ whole genome shotgun (WGS) entry which is preliminary data.</text>
</comment>
<dbReference type="Gene3D" id="3.40.50.2000">
    <property type="entry name" value="Glycogen Phosphorylase B"/>
    <property type="match status" value="2"/>
</dbReference>
<gene>
    <name evidence="4" type="ORF">A2848_00935</name>
</gene>
<proteinExistence type="predicted"/>
<dbReference type="PANTHER" id="PTHR46401">
    <property type="entry name" value="GLYCOSYLTRANSFERASE WBBK-RELATED"/>
    <property type="match status" value="1"/>
</dbReference>
<evidence type="ECO:0000313" key="4">
    <source>
        <dbReference type="EMBL" id="OGH63007.1"/>
    </source>
</evidence>
<dbReference type="InterPro" id="IPR001296">
    <property type="entry name" value="Glyco_trans_1"/>
</dbReference>
<name>A0A1F6LUC5_9BACT</name>
<feature type="domain" description="Glycosyl transferase family 1" evidence="2">
    <location>
        <begin position="171"/>
        <end position="314"/>
    </location>
</feature>
<keyword evidence="1" id="KW-0808">Transferase</keyword>
<evidence type="ECO:0000313" key="5">
    <source>
        <dbReference type="Proteomes" id="UP000176329"/>
    </source>
</evidence>
<dbReference type="Pfam" id="PF00534">
    <property type="entry name" value="Glycos_transf_1"/>
    <property type="match status" value="1"/>
</dbReference>
<dbReference type="GO" id="GO:0016757">
    <property type="term" value="F:glycosyltransferase activity"/>
    <property type="evidence" value="ECO:0007669"/>
    <property type="project" value="InterPro"/>
</dbReference>
<dbReference type="Proteomes" id="UP000176329">
    <property type="component" value="Unassembled WGS sequence"/>
</dbReference>
<dbReference type="AlphaFoldDB" id="A0A1F6LUC5"/>
<dbReference type="CDD" id="cd03809">
    <property type="entry name" value="GT4_MtfB-like"/>
    <property type="match status" value="1"/>
</dbReference>
<feature type="domain" description="Glycosyltransferase subfamily 4-like N-terminal" evidence="3">
    <location>
        <begin position="86"/>
        <end position="155"/>
    </location>
</feature>
<protein>
    <recommendedName>
        <fullName evidence="6">Glycosyl transferase family 1 domain-containing protein</fullName>
    </recommendedName>
</protein>
<evidence type="ECO:0000259" key="2">
    <source>
        <dbReference type="Pfam" id="PF00534"/>
    </source>
</evidence>
<evidence type="ECO:0000256" key="1">
    <source>
        <dbReference type="ARBA" id="ARBA00022679"/>
    </source>
</evidence>
<evidence type="ECO:0000259" key="3">
    <source>
        <dbReference type="Pfam" id="PF13439"/>
    </source>
</evidence>
<evidence type="ECO:0008006" key="6">
    <source>
        <dbReference type="Google" id="ProtNLM"/>
    </source>
</evidence>
<dbReference type="PANTHER" id="PTHR46401:SF2">
    <property type="entry name" value="GLYCOSYLTRANSFERASE WBBK-RELATED"/>
    <property type="match status" value="1"/>
</dbReference>
<organism evidence="4 5">
    <name type="scientific">Candidatus Magasanikbacteria bacterium RIFCSPHIGHO2_01_FULL_50_8</name>
    <dbReference type="NCBI Taxonomy" id="1798674"/>
    <lineage>
        <taxon>Bacteria</taxon>
        <taxon>Candidatus Magasanikiibacteriota</taxon>
    </lineage>
</organism>